<comment type="caution">
    <text evidence="2">The sequence shown here is derived from an EMBL/GenBank/DDBJ whole genome shotgun (WGS) entry which is preliminary data.</text>
</comment>
<dbReference type="Pfam" id="PF03720">
    <property type="entry name" value="UDPG_MGDP_dh_C"/>
    <property type="match status" value="1"/>
</dbReference>
<gene>
    <name evidence="2" type="ORF">ASN18_2911</name>
</gene>
<dbReference type="Proteomes" id="UP000060487">
    <property type="component" value="Unassembled WGS sequence"/>
</dbReference>
<feature type="domain" description="UDP-glucose/GDP-mannose dehydrogenase C-terminal" evidence="1">
    <location>
        <begin position="308"/>
        <end position="411"/>
    </location>
</feature>
<dbReference type="InterPro" id="IPR036220">
    <property type="entry name" value="UDP-Glc/GDP-Man_DH_C_sf"/>
</dbReference>
<evidence type="ECO:0000313" key="2">
    <source>
        <dbReference type="EMBL" id="KWT78306.1"/>
    </source>
</evidence>
<dbReference type="SMART" id="SM00984">
    <property type="entry name" value="UDPG_MGDP_dh_C"/>
    <property type="match status" value="1"/>
</dbReference>
<protein>
    <submittedName>
        <fullName evidence="2">UDP-N-acetyl-D-mannosaminuronic acid dehydrogenase</fullName>
        <ecNumber evidence="2">1.1.1.22</ecNumber>
    </submittedName>
</protein>
<dbReference type="InterPro" id="IPR036291">
    <property type="entry name" value="NAD(P)-bd_dom_sf"/>
</dbReference>
<evidence type="ECO:0000259" key="1">
    <source>
        <dbReference type="SMART" id="SM00984"/>
    </source>
</evidence>
<keyword evidence="3" id="KW-1185">Reference proteome</keyword>
<dbReference type="GO" id="GO:0003979">
    <property type="term" value="F:UDP-glucose 6-dehydrogenase activity"/>
    <property type="evidence" value="ECO:0007669"/>
    <property type="project" value="UniProtKB-EC"/>
</dbReference>
<dbReference type="InterPro" id="IPR014027">
    <property type="entry name" value="UDP-Glc/GDP-Man_DH_C"/>
</dbReference>
<dbReference type="PANTHER" id="PTHR43491">
    <property type="entry name" value="UDP-N-ACETYL-D-MANNOSAMINE DEHYDROGENASE"/>
    <property type="match status" value="1"/>
</dbReference>
<dbReference type="Gene3D" id="3.40.50.720">
    <property type="entry name" value="NAD(P)-binding Rossmann-like Domain"/>
    <property type="match status" value="2"/>
</dbReference>
<dbReference type="SUPFAM" id="SSF51735">
    <property type="entry name" value="NAD(P)-binding Rossmann-fold domains"/>
    <property type="match status" value="1"/>
</dbReference>
<dbReference type="EC" id="1.1.1.22" evidence="2"/>
<name>A0ABR5SG88_9BACT</name>
<organism evidence="2 3">
    <name type="scientific">Candidatus Magnetominusculus xianensis</name>
    <dbReference type="NCBI Taxonomy" id="1748249"/>
    <lineage>
        <taxon>Bacteria</taxon>
        <taxon>Pseudomonadati</taxon>
        <taxon>Nitrospirota</taxon>
        <taxon>Nitrospiria</taxon>
        <taxon>Nitrospirales</taxon>
        <taxon>Nitrospiraceae</taxon>
        <taxon>Candidatus Magnetominusculus</taxon>
    </lineage>
</organism>
<dbReference type="InterPro" id="IPR028359">
    <property type="entry name" value="UDP_ManNAc/GlcNAc_DH"/>
</dbReference>
<reference evidence="2 3" key="1">
    <citation type="submission" date="2015-11" db="EMBL/GenBank/DDBJ databases">
        <authorList>
            <person name="Lin W."/>
        </authorList>
    </citation>
    <scope>NUCLEOTIDE SEQUENCE [LARGE SCALE GENOMIC DNA]</scope>
    <source>
        <strain evidence="2 3">HCH-1</strain>
    </source>
</reference>
<dbReference type="RefSeq" id="WP_085053529.1">
    <property type="nucleotide sequence ID" value="NZ_LNQR01000117.1"/>
</dbReference>
<dbReference type="SUPFAM" id="SSF52413">
    <property type="entry name" value="UDP-glucose/GDP-mannose dehydrogenase C-terminal domain"/>
    <property type="match status" value="1"/>
</dbReference>
<dbReference type="PANTHER" id="PTHR43491:SF1">
    <property type="entry name" value="UDP-N-ACETYL-D-MANNOSAMINE DEHYDROGENASE"/>
    <property type="match status" value="1"/>
</dbReference>
<keyword evidence="2" id="KW-0560">Oxidoreductase</keyword>
<dbReference type="EMBL" id="LNQR01000117">
    <property type="protein sequence ID" value="KWT78306.1"/>
    <property type="molecule type" value="Genomic_DNA"/>
</dbReference>
<sequence>MDKFKASLLDTKLISVWGIGYLGYTKTVKLQSKGFNVNVYDVTQSGLEGGFIPSSEQIYSWSLNAHVPAIDSSKAHIVSIDTMFDSNVHFLAFPPVDRYGKSTLKELSTIFSEHKERLDNALIIFQSAGVPGMIDRQFTDVLSTHKVNCSFAAAFRDDWTVEEYFINDKTRVIAAKNEKSLHKARLIYDILGVKYKTLSTIKEAEVYENAKNTLQYAADVFTNQLAIAYPDVNIREMAGYLMDGVKLNEAHLGIGAGGYKMFSSVKNILDGSPNPHMLSLIQEVHNNNLSMILYAAESIVNKGCKSATILGLTTRGNQKNIELSPSVILAEYLNRLGVEVYVDDPFYNETALLNMFPFCRSTDILKDGLKSDALFVMTDHNKFKYISQADIRRCGIFNASVVIDNVPLFKEFEFSHSTIYHAVGDGRPGLI</sequence>
<accession>A0ABR5SG88</accession>
<proteinExistence type="predicted"/>
<evidence type="ECO:0000313" key="3">
    <source>
        <dbReference type="Proteomes" id="UP000060487"/>
    </source>
</evidence>